<keyword evidence="7" id="KW-0732">Signal</keyword>
<dbReference type="InterPro" id="IPR054549">
    <property type="entry name" value="UVB_sens_RUS_dom"/>
</dbReference>
<comment type="subcellular location">
    <subcellularLocation>
        <location evidence="1">Membrane</location>
    </subcellularLocation>
</comment>
<keyword evidence="11" id="KW-1185">Reference proteome</keyword>
<keyword evidence="4 6" id="KW-1133">Transmembrane helix</keyword>
<evidence type="ECO:0000256" key="2">
    <source>
        <dbReference type="ARBA" id="ARBA00007558"/>
    </source>
</evidence>
<comment type="caution">
    <text evidence="10">The sequence shown here is derived from an EMBL/GenBank/DDBJ whole genome shotgun (WGS) entry which is preliminary data.</text>
</comment>
<keyword evidence="5 6" id="KW-0472">Membrane</keyword>
<proteinExistence type="inferred from homology"/>
<name>A0ABR4NFB4_9FUNG</name>
<feature type="domain" description="Protein root UVB sensitive/RUS" evidence="8">
    <location>
        <begin position="2"/>
        <end position="205"/>
    </location>
</feature>
<evidence type="ECO:0000256" key="5">
    <source>
        <dbReference type="ARBA" id="ARBA00023136"/>
    </source>
</evidence>
<organism evidence="10 11">
    <name type="scientific">Polyrhizophydium stewartii</name>
    <dbReference type="NCBI Taxonomy" id="2732419"/>
    <lineage>
        <taxon>Eukaryota</taxon>
        <taxon>Fungi</taxon>
        <taxon>Fungi incertae sedis</taxon>
        <taxon>Chytridiomycota</taxon>
        <taxon>Chytridiomycota incertae sedis</taxon>
        <taxon>Chytridiomycetes</taxon>
        <taxon>Rhizophydiales</taxon>
        <taxon>Rhizophydiales incertae sedis</taxon>
        <taxon>Polyrhizophydium</taxon>
    </lineage>
</organism>
<evidence type="ECO:0000256" key="3">
    <source>
        <dbReference type="ARBA" id="ARBA00022692"/>
    </source>
</evidence>
<gene>
    <name evidence="10" type="ORF">HK105_202132</name>
</gene>
<comment type="similarity">
    <text evidence="2">Belongs to the RUS1 family.</text>
</comment>
<dbReference type="EMBL" id="JADGIZ020000007">
    <property type="protein sequence ID" value="KAL2918205.1"/>
    <property type="molecule type" value="Genomic_DNA"/>
</dbReference>
<dbReference type="PANTHER" id="PTHR12770:SF31">
    <property type="entry name" value="RUS FAMILY MEMBER 1"/>
    <property type="match status" value="1"/>
</dbReference>
<feature type="chain" id="PRO_5045439438" evidence="7">
    <location>
        <begin position="24"/>
        <end position="376"/>
    </location>
</feature>
<feature type="transmembrane region" description="Helical" evidence="6">
    <location>
        <begin position="139"/>
        <end position="156"/>
    </location>
</feature>
<keyword evidence="3 6" id="KW-0812">Transmembrane</keyword>
<evidence type="ECO:0000259" key="9">
    <source>
        <dbReference type="Pfam" id="PF24160"/>
    </source>
</evidence>
<dbReference type="PANTHER" id="PTHR12770">
    <property type="entry name" value="RUS1 FAMILY PROTEIN C16ORF58"/>
    <property type="match status" value="1"/>
</dbReference>
<evidence type="ECO:0000256" key="4">
    <source>
        <dbReference type="ARBA" id="ARBA00022989"/>
    </source>
</evidence>
<sequence length="376" mass="40312">MAGSAISVLTAQAMLTAVGAASGAHGAAGLAIAIDWALKDGFGELGKVLLIKRFAAQFDTHPKFWKIVGEVFSVTGAFLQLLTCIAPAHMFLVLASAGVGFRSLHFSIWAATHTTFTRSMAAFNGSNVGDIVAKADAQLSIAHILGMGVGVGLLAVSFAPAFLFQCFAALAASQVVLTTLLVKSARFEVLDQTRLVLLPREFISTGRVPSLTEIERFETWLGEGSRQGEPLTRVVFGVSAEEAFVESDVMRTISELQDEMFLVGVKQPDAAGEQPTFLIVLNEDVQATDVIKAALLAVRMDHGIARTRRTKTDFRAGDAHAALTSDEIHAALVSAHEWTDARFGEFMDGLSARAWNHGQVIWGDAGIRAQWRSKSK</sequence>
<dbReference type="Proteomes" id="UP001527925">
    <property type="component" value="Unassembled WGS sequence"/>
</dbReference>
<accession>A0ABR4NFB4</accession>
<feature type="transmembrane region" description="Helical" evidence="6">
    <location>
        <begin position="78"/>
        <end position="101"/>
    </location>
</feature>
<evidence type="ECO:0000256" key="6">
    <source>
        <dbReference type="SAM" id="Phobius"/>
    </source>
</evidence>
<dbReference type="Pfam" id="PF04884">
    <property type="entry name" value="UVB_sens_prot"/>
    <property type="match status" value="1"/>
</dbReference>
<protein>
    <submittedName>
        <fullName evidence="10">Uncharacterized protein</fullName>
    </submittedName>
</protein>
<dbReference type="Pfam" id="PF24160">
    <property type="entry name" value="UVB_sens_C"/>
    <property type="match status" value="1"/>
</dbReference>
<evidence type="ECO:0000256" key="7">
    <source>
        <dbReference type="SAM" id="SignalP"/>
    </source>
</evidence>
<evidence type="ECO:0000313" key="10">
    <source>
        <dbReference type="EMBL" id="KAL2918205.1"/>
    </source>
</evidence>
<evidence type="ECO:0000256" key="1">
    <source>
        <dbReference type="ARBA" id="ARBA00004370"/>
    </source>
</evidence>
<dbReference type="InterPro" id="IPR055412">
    <property type="entry name" value="UVB_sens_C"/>
</dbReference>
<feature type="signal peptide" evidence="7">
    <location>
        <begin position="1"/>
        <end position="23"/>
    </location>
</feature>
<dbReference type="InterPro" id="IPR006968">
    <property type="entry name" value="RUS_fam"/>
</dbReference>
<reference evidence="10 11" key="1">
    <citation type="submission" date="2023-09" db="EMBL/GenBank/DDBJ databases">
        <title>Pangenome analysis of Batrachochytrium dendrobatidis and related Chytrids.</title>
        <authorList>
            <person name="Yacoub M.N."/>
            <person name="Stajich J.E."/>
            <person name="James T.Y."/>
        </authorList>
    </citation>
    <scope>NUCLEOTIDE SEQUENCE [LARGE SCALE GENOMIC DNA]</scope>
    <source>
        <strain evidence="10 11">JEL0888</strain>
    </source>
</reference>
<evidence type="ECO:0000313" key="11">
    <source>
        <dbReference type="Proteomes" id="UP001527925"/>
    </source>
</evidence>
<feature type="domain" description="Root UVB sensitive protein C-terminal" evidence="9">
    <location>
        <begin position="232"/>
        <end position="360"/>
    </location>
</feature>
<evidence type="ECO:0000259" key="8">
    <source>
        <dbReference type="Pfam" id="PF04884"/>
    </source>
</evidence>